<gene>
    <name evidence="1" type="ORF">SDC9_174236</name>
</gene>
<comment type="caution">
    <text evidence="1">The sequence shown here is derived from an EMBL/GenBank/DDBJ whole genome shotgun (WGS) entry which is preliminary data.</text>
</comment>
<proteinExistence type="predicted"/>
<organism evidence="1">
    <name type="scientific">bioreactor metagenome</name>
    <dbReference type="NCBI Taxonomy" id="1076179"/>
    <lineage>
        <taxon>unclassified sequences</taxon>
        <taxon>metagenomes</taxon>
        <taxon>ecological metagenomes</taxon>
    </lineage>
</organism>
<dbReference type="EMBL" id="VSSQ01076472">
    <property type="protein sequence ID" value="MPN26811.1"/>
    <property type="molecule type" value="Genomic_DNA"/>
</dbReference>
<name>A0A645GIK7_9ZZZZ</name>
<sequence length="38" mass="4222">MVLAEAIVTELALRKKAPARKKLKNLEDVLMDKGVTMP</sequence>
<protein>
    <submittedName>
        <fullName evidence="1">Uncharacterized protein</fullName>
    </submittedName>
</protein>
<reference evidence="1" key="1">
    <citation type="submission" date="2019-08" db="EMBL/GenBank/DDBJ databases">
        <authorList>
            <person name="Kucharzyk K."/>
            <person name="Murdoch R.W."/>
            <person name="Higgins S."/>
            <person name="Loffler F."/>
        </authorList>
    </citation>
    <scope>NUCLEOTIDE SEQUENCE</scope>
</reference>
<dbReference type="AlphaFoldDB" id="A0A645GIK7"/>
<accession>A0A645GIK7</accession>
<evidence type="ECO:0000313" key="1">
    <source>
        <dbReference type="EMBL" id="MPN26811.1"/>
    </source>
</evidence>